<sequence length="86" mass="9854">ELHTLKYVFYTPDPVVPGKLDTFNVSGTLYTDITEITILVFSFTNLKLNEAQAISMLKTFVLELVAVIKTNGDRFKVTQWRQYPPN</sequence>
<evidence type="ECO:0000313" key="1">
    <source>
        <dbReference type="EMBL" id="CAG8729181.1"/>
    </source>
</evidence>
<keyword evidence="2" id="KW-1185">Reference proteome</keyword>
<protein>
    <submittedName>
        <fullName evidence="1">3792_t:CDS:1</fullName>
    </submittedName>
</protein>
<gene>
    <name evidence="1" type="ORF">FMOSSE_LOCUS15557</name>
</gene>
<evidence type="ECO:0000313" key="2">
    <source>
        <dbReference type="Proteomes" id="UP000789375"/>
    </source>
</evidence>
<name>A0A9N9ICF5_FUNMO</name>
<reference evidence="1" key="1">
    <citation type="submission" date="2021-06" db="EMBL/GenBank/DDBJ databases">
        <authorList>
            <person name="Kallberg Y."/>
            <person name="Tangrot J."/>
            <person name="Rosling A."/>
        </authorList>
    </citation>
    <scope>NUCLEOTIDE SEQUENCE</scope>
    <source>
        <strain evidence="1">87-6 pot B 2015</strain>
    </source>
</reference>
<dbReference type="EMBL" id="CAJVPP010016305">
    <property type="protein sequence ID" value="CAG8729181.1"/>
    <property type="molecule type" value="Genomic_DNA"/>
</dbReference>
<dbReference type="AlphaFoldDB" id="A0A9N9ICF5"/>
<accession>A0A9N9ICF5</accession>
<dbReference type="Proteomes" id="UP000789375">
    <property type="component" value="Unassembled WGS sequence"/>
</dbReference>
<organism evidence="1 2">
    <name type="scientific">Funneliformis mosseae</name>
    <name type="common">Endomycorrhizal fungus</name>
    <name type="synonym">Glomus mosseae</name>
    <dbReference type="NCBI Taxonomy" id="27381"/>
    <lineage>
        <taxon>Eukaryota</taxon>
        <taxon>Fungi</taxon>
        <taxon>Fungi incertae sedis</taxon>
        <taxon>Mucoromycota</taxon>
        <taxon>Glomeromycotina</taxon>
        <taxon>Glomeromycetes</taxon>
        <taxon>Glomerales</taxon>
        <taxon>Glomeraceae</taxon>
        <taxon>Funneliformis</taxon>
    </lineage>
</organism>
<feature type="non-terminal residue" evidence="1">
    <location>
        <position position="86"/>
    </location>
</feature>
<proteinExistence type="predicted"/>
<comment type="caution">
    <text evidence="1">The sequence shown here is derived from an EMBL/GenBank/DDBJ whole genome shotgun (WGS) entry which is preliminary data.</text>
</comment>